<protein>
    <submittedName>
        <fullName evidence="1">Uncharacterized protein</fullName>
    </submittedName>
</protein>
<proteinExistence type="predicted"/>
<dbReference type="RefSeq" id="WP_267150105.1">
    <property type="nucleotide sequence ID" value="NZ_JAPMLT010000001.1"/>
</dbReference>
<dbReference type="Proteomes" id="UP001208017">
    <property type="component" value="Unassembled WGS sequence"/>
</dbReference>
<reference evidence="1 2" key="1">
    <citation type="submission" date="2022-11" db="EMBL/GenBank/DDBJ databases">
        <title>Study of microbial diversity in lake waters.</title>
        <authorList>
            <person name="Zhang J."/>
        </authorList>
    </citation>
    <scope>NUCLEOTIDE SEQUENCE [LARGE SCALE GENOMIC DNA]</scope>
    <source>
        <strain evidence="1 2">DT12</strain>
    </source>
</reference>
<dbReference type="EMBL" id="JAPMLT010000001">
    <property type="protein sequence ID" value="MCX7568868.1"/>
    <property type="molecule type" value="Genomic_DNA"/>
</dbReference>
<evidence type="ECO:0000313" key="2">
    <source>
        <dbReference type="Proteomes" id="UP001208017"/>
    </source>
</evidence>
<name>A0ABT3WYT9_9BACL</name>
<organism evidence="1 2">
    <name type="scientific">Tumebacillus lacus</name>
    <dbReference type="NCBI Taxonomy" id="2995335"/>
    <lineage>
        <taxon>Bacteria</taxon>
        <taxon>Bacillati</taxon>
        <taxon>Bacillota</taxon>
        <taxon>Bacilli</taxon>
        <taxon>Bacillales</taxon>
        <taxon>Alicyclobacillaceae</taxon>
        <taxon>Tumebacillus</taxon>
    </lineage>
</organism>
<gene>
    <name evidence="1" type="ORF">OS242_02695</name>
</gene>
<accession>A0ABT3WYT9</accession>
<sequence length="149" mass="17279">MNLEREDLSREVLHGIFLKIYELESLNIVASNRWREDDSAFRNEDMQGEYLYELVTRNREWLVKLLSDLDAMVSMYPAFVILPLLRAYGALTVRVLKGIDELDGAMLSVWKVLKRLEPHTATDEQAENGWAVIRSVWTILLKPDVLDSL</sequence>
<evidence type="ECO:0000313" key="1">
    <source>
        <dbReference type="EMBL" id="MCX7568868.1"/>
    </source>
</evidence>
<keyword evidence="2" id="KW-1185">Reference proteome</keyword>
<comment type="caution">
    <text evidence="1">The sequence shown here is derived from an EMBL/GenBank/DDBJ whole genome shotgun (WGS) entry which is preliminary data.</text>
</comment>